<name>A0A166DEM4_9AGAM</name>
<dbReference type="AlphaFoldDB" id="A0A166DEM4"/>
<feature type="region of interest" description="Disordered" evidence="1">
    <location>
        <begin position="104"/>
        <end position="208"/>
    </location>
</feature>
<evidence type="ECO:0000313" key="2">
    <source>
        <dbReference type="EMBL" id="KZT38439.1"/>
    </source>
</evidence>
<evidence type="ECO:0000256" key="1">
    <source>
        <dbReference type="SAM" id="MobiDB-lite"/>
    </source>
</evidence>
<proteinExistence type="predicted"/>
<accession>A0A166DEM4</accession>
<sequence>MFYSQNQYAMSYRTVEGYPPHEVAQVEWQRPLWPEYPSPESHATQNTPIHAYPPTAVVTRPIYTIPHEVQEPVPKCWNGLGGSHGYIPSTVAGVPDVCTHETENTTVSASRAADQISQSLSKRKRKSDFVASNGVSKEKSRRRGRPPKSDRNSARPNRPQSPRHDVPPSQKPDGDCRLNNDEGGDLNKIPYERPPIKKRNTGRASNHLDPLGYNYPVGPVLPCTKPLYVVWFDGLPVEPVLLVGPFERLEIMIRSGFEQTGHSIPMSTILDGVGTCGERATDIIKIYFQSPHLDVLQGFDVLLSEATVQASLAFFGLSRRSSFDFVQPTVSQIATSMIALDIVDLVQPKGAYSGFFLRHAMRCLEYVALVESQQSDWEFPYALLLLGLRTFYCPEDRTKFHAILHLIPELLRRQSYSNTAHLPSKTISQFLYDTFSIVCAMYRTVHPSHQSLNTQFLKQRLDEITEIASPPYLSTMTRKELLLQARLTQAYWHLTMWQIPESYYKNSDIRNFEEDMKFIKERLSTHDVQLDPACLHS</sequence>
<keyword evidence="3" id="KW-1185">Reference proteome</keyword>
<feature type="compositionally biased region" description="Polar residues" evidence="1">
    <location>
        <begin position="104"/>
        <end position="120"/>
    </location>
</feature>
<dbReference type="EMBL" id="KV428063">
    <property type="protein sequence ID" value="KZT38439.1"/>
    <property type="molecule type" value="Genomic_DNA"/>
</dbReference>
<protein>
    <submittedName>
        <fullName evidence="2">Uncharacterized protein</fullName>
    </submittedName>
</protein>
<feature type="compositionally biased region" description="Basic and acidic residues" evidence="1">
    <location>
        <begin position="162"/>
        <end position="180"/>
    </location>
</feature>
<gene>
    <name evidence="2" type="ORF">SISSUDRAFT_1046989</name>
</gene>
<reference evidence="2 3" key="1">
    <citation type="journal article" date="2016" name="Mol. Biol. Evol.">
        <title>Comparative Genomics of Early-Diverging Mushroom-Forming Fungi Provides Insights into the Origins of Lignocellulose Decay Capabilities.</title>
        <authorList>
            <person name="Nagy L.G."/>
            <person name="Riley R."/>
            <person name="Tritt A."/>
            <person name="Adam C."/>
            <person name="Daum C."/>
            <person name="Floudas D."/>
            <person name="Sun H."/>
            <person name="Yadav J.S."/>
            <person name="Pangilinan J."/>
            <person name="Larsson K.H."/>
            <person name="Matsuura K."/>
            <person name="Barry K."/>
            <person name="Labutti K."/>
            <person name="Kuo R."/>
            <person name="Ohm R.A."/>
            <person name="Bhattacharya S.S."/>
            <person name="Shirouzu T."/>
            <person name="Yoshinaga Y."/>
            <person name="Martin F.M."/>
            <person name="Grigoriev I.V."/>
            <person name="Hibbett D.S."/>
        </authorList>
    </citation>
    <scope>NUCLEOTIDE SEQUENCE [LARGE SCALE GENOMIC DNA]</scope>
    <source>
        <strain evidence="2 3">HHB10207 ss-3</strain>
    </source>
</reference>
<evidence type="ECO:0000313" key="3">
    <source>
        <dbReference type="Proteomes" id="UP000076798"/>
    </source>
</evidence>
<organism evidence="2 3">
    <name type="scientific">Sistotremastrum suecicum HHB10207 ss-3</name>
    <dbReference type="NCBI Taxonomy" id="1314776"/>
    <lineage>
        <taxon>Eukaryota</taxon>
        <taxon>Fungi</taxon>
        <taxon>Dikarya</taxon>
        <taxon>Basidiomycota</taxon>
        <taxon>Agaricomycotina</taxon>
        <taxon>Agaricomycetes</taxon>
        <taxon>Sistotremastrales</taxon>
        <taxon>Sistotremastraceae</taxon>
        <taxon>Sistotremastrum</taxon>
    </lineage>
</organism>
<dbReference type="Proteomes" id="UP000076798">
    <property type="component" value="Unassembled WGS sequence"/>
</dbReference>